<dbReference type="InterPro" id="IPR015856">
    <property type="entry name" value="ABC_transpr_CbiO/EcfA_su"/>
</dbReference>
<protein>
    <submittedName>
        <fullName evidence="7">Molybdate/tungstate import ATP-binding protein WtpC</fullName>
        <ecNumber evidence="7">3.6.3.-</ecNumber>
    </submittedName>
</protein>
<dbReference type="InterPro" id="IPR027417">
    <property type="entry name" value="P-loop_NTPase"/>
</dbReference>
<comment type="subcellular location">
    <subcellularLocation>
        <location evidence="1">Cell membrane</location>
    </subcellularLocation>
</comment>
<dbReference type="AlphaFoldDB" id="A0A150J070"/>
<evidence type="ECO:0000256" key="2">
    <source>
        <dbReference type="ARBA" id="ARBA00022448"/>
    </source>
</evidence>
<evidence type="ECO:0000259" key="6">
    <source>
        <dbReference type="PROSITE" id="PS50893"/>
    </source>
</evidence>
<dbReference type="SUPFAM" id="SSF52540">
    <property type="entry name" value="P-loop containing nucleoside triphosphate hydrolases"/>
    <property type="match status" value="1"/>
</dbReference>
<dbReference type="EC" id="3.6.3.-" evidence="7"/>
<dbReference type="SMART" id="SM00382">
    <property type="entry name" value="AAA"/>
    <property type="match status" value="1"/>
</dbReference>
<comment type="caution">
    <text evidence="7">The sequence shown here is derived from an EMBL/GenBank/DDBJ whole genome shotgun (WGS) entry which is preliminary data.</text>
</comment>
<evidence type="ECO:0000256" key="1">
    <source>
        <dbReference type="ARBA" id="ARBA00004236"/>
    </source>
</evidence>
<dbReference type="PATRIC" id="fig|1705409.3.peg.1492"/>
<gene>
    <name evidence="7" type="primary">wtpC</name>
    <name evidence="7" type="ORF">AMQ22_01430</name>
</gene>
<evidence type="ECO:0000256" key="5">
    <source>
        <dbReference type="ARBA" id="ARBA00025157"/>
    </source>
</evidence>
<evidence type="ECO:0000256" key="4">
    <source>
        <dbReference type="ARBA" id="ARBA00022840"/>
    </source>
</evidence>
<dbReference type="InterPro" id="IPR003593">
    <property type="entry name" value="AAA+_ATPase"/>
</dbReference>
<dbReference type="Pfam" id="PF00005">
    <property type="entry name" value="ABC_tran"/>
    <property type="match status" value="1"/>
</dbReference>
<proteinExistence type="predicted"/>
<keyword evidence="4 7" id="KW-0067">ATP-binding</keyword>
<dbReference type="PROSITE" id="PS00211">
    <property type="entry name" value="ABC_TRANSPORTER_1"/>
    <property type="match status" value="1"/>
</dbReference>
<sequence length="234" mass="26705">MKIIEAKNIEYAYPDKTMGIKNFTLNIEEYERVVLLGSNGCGKSTLLKIFAGLIKPTSGNIKIFEKDITKDNYLYFRENIGFLFQNPDDFLFNPTVEDELLYTPMQLGISNKEAKALISKNANYFGIKKLYEKPPFRLSGGEKKRVALACVLQLNPKLLILDEPTSNIDGKTRKRILEFLDQYRGTMIVSTHEIDFVRKISNKVVLLSPKKELLKVGGIELLEDTKYLEVAEII</sequence>
<name>A0A150J070_9EURY</name>
<dbReference type="GO" id="GO:0005524">
    <property type="term" value="F:ATP binding"/>
    <property type="evidence" value="ECO:0007669"/>
    <property type="project" value="UniProtKB-KW"/>
</dbReference>
<dbReference type="InterPro" id="IPR003439">
    <property type="entry name" value="ABC_transporter-like_ATP-bd"/>
</dbReference>
<dbReference type="PROSITE" id="PS50893">
    <property type="entry name" value="ABC_TRANSPORTER_2"/>
    <property type="match status" value="1"/>
</dbReference>
<evidence type="ECO:0000313" key="7">
    <source>
        <dbReference type="EMBL" id="KYC50610.1"/>
    </source>
</evidence>
<feature type="domain" description="ABC transporter" evidence="6">
    <location>
        <begin position="4"/>
        <end position="234"/>
    </location>
</feature>
<dbReference type="GO" id="GO:0042626">
    <property type="term" value="F:ATPase-coupled transmembrane transporter activity"/>
    <property type="evidence" value="ECO:0007669"/>
    <property type="project" value="TreeGrafter"/>
</dbReference>
<dbReference type="PANTHER" id="PTHR43553">
    <property type="entry name" value="HEAVY METAL TRANSPORTER"/>
    <property type="match status" value="1"/>
</dbReference>
<dbReference type="EMBL" id="LNGC01000070">
    <property type="protein sequence ID" value="KYC50610.1"/>
    <property type="molecule type" value="Genomic_DNA"/>
</dbReference>
<comment type="function">
    <text evidence="5">Probably part of an ABC transporter complex. Responsible for energy coupling to the transport system.</text>
</comment>
<keyword evidence="7" id="KW-0378">Hydrolase</keyword>
<organism evidence="7 8">
    <name type="scientific">Candidatus Methanofastidiosum methylothiophilum</name>
    <dbReference type="NCBI Taxonomy" id="1705564"/>
    <lineage>
        <taxon>Archaea</taxon>
        <taxon>Methanobacteriati</taxon>
        <taxon>Methanobacteriota</taxon>
        <taxon>Stenosarchaea group</taxon>
        <taxon>Candidatus Methanofastidiosia</taxon>
        <taxon>Candidatus Methanofastidiosales</taxon>
        <taxon>Candidatus Methanofastidiosaceae</taxon>
        <taxon>Candidatus Methanofastidiosum</taxon>
    </lineage>
</organism>
<dbReference type="CDD" id="cd03225">
    <property type="entry name" value="ABC_cobalt_CbiO_domain1"/>
    <property type="match status" value="1"/>
</dbReference>
<evidence type="ECO:0000313" key="8">
    <source>
        <dbReference type="Proteomes" id="UP000075398"/>
    </source>
</evidence>
<dbReference type="Gene3D" id="3.40.50.300">
    <property type="entry name" value="P-loop containing nucleotide triphosphate hydrolases"/>
    <property type="match status" value="1"/>
</dbReference>
<dbReference type="InterPro" id="IPR017871">
    <property type="entry name" value="ABC_transporter-like_CS"/>
</dbReference>
<dbReference type="Proteomes" id="UP000075398">
    <property type="component" value="Unassembled WGS sequence"/>
</dbReference>
<dbReference type="InterPro" id="IPR050095">
    <property type="entry name" value="ECF_ABC_transporter_ATP-bd"/>
</dbReference>
<reference evidence="7 8" key="1">
    <citation type="journal article" date="2016" name="ISME J.">
        <title>Chasing the elusive Euryarchaeota class WSA2: genomes reveal a uniquely fastidious methyl-reducing methanogen.</title>
        <authorList>
            <person name="Nobu M.K."/>
            <person name="Narihiro T."/>
            <person name="Kuroda K."/>
            <person name="Mei R."/>
            <person name="Liu W.T."/>
        </authorList>
    </citation>
    <scope>NUCLEOTIDE SEQUENCE [LARGE SCALE GENOMIC DNA]</scope>
    <source>
        <strain evidence="7">U1lsi0528_Bin055</strain>
    </source>
</reference>
<keyword evidence="3" id="KW-0547">Nucleotide-binding</keyword>
<keyword evidence="2" id="KW-0813">Transport</keyword>
<dbReference type="GO" id="GO:0016887">
    <property type="term" value="F:ATP hydrolysis activity"/>
    <property type="evidence" value="ECO:0007669"/>
    <property type="project" value="InterPro"/>
</dbReference>
<dbReference type="GO" id="GO:0043190">
    <property type="term" value="C:ATP-binding cassette (ABC) transporter complex"/>
    <property type="evidence" value="ECO:0007669"/>
    <property type="project" value="TreeGrafter"/>
</dbReference>
<evidence type="ECO:0000256" key="3">
    <source>
        <dbReference type="ARBA" id="ARBA00022741"/>
    </source>
</evidence>
<accession>A0A150J070</accession>